<evidence type="ECO:0000313" key="11">
    <source>
        <dbReference type="EMBL" id="KZZ90190.1"/>
    </source>
</evidence>
<keyword evidence="5 9" id="KW-0560">Oxidoreductase</keyword>
<sequence length="493" mass="55584">MHFATGLLVLSGLLFGAYWLVWIVYTLYFHPLSRYPGPAFAAISNIWYARGWMSGCWLDIIQEAHATYGDVVRVGPNDLSFISAQALRDVYGPPGKGRKYFPKAEVFWKTFDAPGMTHILDPEEAAAARNMLSPGFSPQALRAQEHLILEYTDLFLSTIDRIGVREQKPVDFTDAFNWLTFDILGELAFGESFDAVKNAKTHFWTSLILEANFAQHLPSLLHRLPLLGLVSPLLISKKDRAIYVLHRQLTEEKTQRRIRRGDRARQDFFSHVLRRGGEQLTDEQLASHASIFIMAGAETISTTLTAAVTFLAQNARCLRRLQAEVRSAFATTHDITGESTAQLKYLKAVIEESLRCFPAVPVGLGRESPGETVDGHYVPKGVMVLADMRLAALDPRNFVDPHKFLPERWIDGKHAVDRRLTNMAFNLGPRGCLGLNMAHVEMRIVLSKLVLAYDWALLDPDLDLVRDSRFFNLWKKPQVLVRLTPAGRDTPVM</sequence>
<evidence type="ECO:0000256" key="10">
    <source>
        <dbReference type="SAM" id="Phobius"/>
    </source>
</evidence>
<dbReference type="SUPFAM" id="SSF48264">
    <property type="entry name" value="Cytochrome P450"/>
    <property type="match status" value="1"/>
</dbReference>
<dbReference type="Pfam" id="PF00067">
    <property type="entry name" value="p450"/>
    <property type="match status" value="1"/>
</dbReference>
<dbReference type="PANTHER" id="PTHR24305:SF29">
    <property type="entry name" value="BENZOATE-PARA-HYDROXYLASE"/>
    <property type="match status" value="1"/>
</dbReference>
<accession>A0A166NI69</accession>
<dbReference type="PRINTS" id="PR00385">
    <property type="entry name" value="P450"/>
</dbReference>
<dbReference type="GO" id="GO:0004497">
    <property type="term" value="F:monooxygenase activity"/>
    <property type="evidence" value="ECO:0007669"/>
    <property type="project" value="UniProtKB-KW"/>
</dbReference>
<keyword evidence="10" id="KW-0812">Transmembrane</keyword>
<comment type="similarity">
    <text evidence="2 9">Belongs to the cytochrome P450 family.</text>
</comment>
<gene>
    <name evidence="11" type="ORF">AAL_07291</name>
</gene>
<dbReference type="OrthoDB" id="4935633at2759"/>
<evidence type="ECO:0000313" key="12">
    <source>
        <dbReference type="Proteomes" id="UP000078544"/>
    </source>
</evidence>
<feature type="binding site" description="axial binding residue" evidence="8">
    <location>
        <position position="432"/>
    </location>
    <ligand>
        <name>heme</name>
        <dbReference type="ChEBI" id="CHEBI:30413"/>
    </ligand>
    <ligandPart>
        <name>Fe</name>
        <dbReference type="ChEBI" id="CHEBI:18248"/>
    </ligandPart>
</feature>
<evidence type="ECO:0000256" key="1">
    <source>
        <dbReference type="ARBA" id="ARBA00001971"/>
    </source>
</evidence>
<keyword evidence="10" id="KW-0472">Membrane</keyword>
<evidence type="ECO:0000256" key="3">
    <source>
        <dbReference type="ARBA" id="ARBA00022617"/>
    </source>
</evidence>
<name>A0A166NI69_9HYPO</name>
<dbReference type="Gene3D" id="1.10.630.10">
    <property type="entry name" value="Cytochrome P450"/>
    <property type="match status" value="1"/>
</dbReference>
<dbReference type="Proteomes" id="UP000078544">
    <property type="component" value="Unassembled WGS sequence"/>
</dbReference>
<dbReference type="GO" id="GO:0020037">
    <property type="term" value="F:heme binding"/>
    <property type="evidence" value="ECO:0007669"/>
    <property type="project" value="InterPro"/>
</dbReference>
<keyword evidence="12" id="KW-1185">Reference proteome</keyword>
<keyword evidence="3 8" id="KW-0349">Heme</keyword>
<dbReference type="InterPro" id="IPR001128">
    <property type="entry name" value="Cyt_P450"/>
</dbReference>
<evidence type="ECO:0000256" key="7">
    <source>
        <dbReference type="ARBA" id="ARBA00023033"/>
    </source>
</evidence>
<keyword evidence="7 9" id="KW-0503">Monooxygenase</keyword>
<dbReference type="AlphaFoldDB" id="A0A166NI69"/>
<dbReference type="InterPro" id="IPR002401">
    <property type="entry name" value="Cyt_P450_E_grp-I"/>
</dbReference>
<dbReference type="CDD" id="cd11058">
    <property type="entry name" value="CYP60B-like"/>
    <property type="match status" value="1"/>
</dbReference>
<comment type="cofactor">
    <cofactor evidence="1 8">
        <name>heme</name>
        <dbReference type="ChEBI" id="CHEBI:30413"/>
    </cofactor>
</comment>
<dbReference type="EMBL" id="AZGY01000022">
    <property type="protein sequence ID" value="KZZ90190.1"/>
    <property type="molecule type" value="Genomic_DNA"/>
</dbReference>
<dbReference type="InterPro" id="IPR017972">
    <property type="entry name" value="Cyt_P450_CS"/>
</dbReference>
<dbReference type="PANTHER" id="PTHR24305">
    <property type="entry name" value="CYTOCHROME P450"/>
    <property type="match status" value="1"/>
</dbReference>
<dbReference type="GO" id="GO:0016705">
    <property type="term" value="F:oxidoreductase activity, acting on paired donors, with incorporation or reduction of molecular oxygen"/>
    <property type="evidence" value="ECO:0007669"/>
    <property type="project" value="InterPro"/>
</dbReference>
<reference evidence="11 12" key="1">
    <citation type="journal article" date="2016" name="Genome Biol. Evol.">
        <title>Divergent and convergent evolution of fungal pathogenicity.</title>
        <authorList>
            <person name="Shang Y."/>
            <person name="Xiao G."/>
            <person name="Zheng P."/>
            <person name="Cen K."/>
            <person name="Zhan S."/>
            <person name="Wang C."/>
        </authorList>
    </citation>
    <scope>NUCLEOTIDE SEQUENCE [LARGE SCALE GENOMIC DNA]</scope>
    <source>
        <strain evidence="11 12">RCEF 2490</strain>
    </source>
</reference>
<proteinExistence type="inferred from homology"/>
<dbReference type="PRINTS" id="PR00463">
    <property type="entry name" value="EP450I"/>
</dbReference>
<evidence type="ECO:0000256" key="9">
    <source>
        <dbReference type="RuleBase" id="RU000461"/>
    </source>
</evidence>
<evidence type="ECO:0000256" key="8">
    <source>
        <dbReference type="PIRSR" id="PIRSR602401-1"/>
    </source>
</evidence>
<keyword evidence="6 8" id="KW-0408">Iron</keyword>
<organism evidence="11 12">
    <name type="scientific">Moelleriella libera RCEF 2490</name>
    <dbReference type="NCBI Taxonomy" id="1081109"/>
    <lineage>
        <taxon>Eukaryota</taxon>
        <taxon>Fungi</taxon>
        <taxon>Dikarya</taxon>
        <taxon>Ascomycota</taxon>
        <taxon>Pezizomycotina</taxon>
        <taxon>Sordariomycetes</taxon>
        <taxon>Hypocreomycetidae</taxon>
        <taxon>Hypocreales</taxon>
        <taxon>Clavicipitaceae</taxon>
        <taxon>Moelleriella</taxon>
    </lineage>
</organism>
<dbReference type="InterPro" id="IPR036396">
    <property type="entry name" value="Cyt_P450_sf"/>
</dbReference>
<keyword evidence="4 8" id="KW-0479">Metal-binding</keyword>
<dbReference type="InterPro" id="IPR050121">
    <property type="entry name" value="Cytochrome_P450_monoxygenase"/>
</dbReference>
<evidence type="ECO:0000256" key="5">
    <source>
        <dbReference type="ARBA" id="ARBA00023002"/>
    </source>
</evidence>
<keyword evidence="10" id="KW-1133">Transmembrane helix</keyword>
<dbReference type="STRING" id="1081109.A0A166NI69"/>
<protein>
    <submittedName>
        <fullName evidence="11">Cytochrome P450 monooxygenase</fullName>
    </submittedName>
</protein>
<evidence type="ECO:0000256" key="4">
    <source>
        <dbReference type="ARBA" id="ARBA00022723"/>
    </source>
</evidence>
<evidence type="ECO:0000256" key="2">
    <source>
        <dbReference type="ARBA" id="ARBA00010617"/>
    </source>
</evidence>
<dbReference type="PROSITE" id="PS00086">
    <property type="entry name" value="CYTOCHROME_P450"/>
    <property type="match status" value="1"/>
</dbReference>
<dbReference type="GO" id="GO:0005506">
    <property type="term" value="F:iron ion binding"/>
    <property type="evidence" value="ECO:0007669"/>
    <property type="project" value="InterPro"/>
</dbReference>
<feature type="transmembrane region" description="Helical" evidence="10">
    <location>
        <begin position="7"/>
        <end position="28"/>
    </location>
</feature>
<evidence type="ECO:0000256" key="6">
    <source>
        <dbReference type="ARBA" id="ARBA00023004"/>
    </source>
</evidence>
<comment type="caution">
    <text evidence="11">The sequence shown here is derived from an EMBL/GenBank/DDBJ whole genome shotgun (WGS) entry which is preliminary data.</text>
</comment>